<dbReference type="PANTHER" id="PTHR31088:SF6">
    <property type="entry name" value="PHAGE SHOCK PROTEIN A"/>
    <property type="match status" value="1"/>
</dbReference>
<dbReference type="STRING" id="237682.SAMN05421676_102393"/>
<proteinExistence type="inferred from homology"/>
<dbReference type="AlphaFoldDB" id="A0A1I0B9Z1"/>
<sequence length="213" mass="26126">MANLFKRLTDSISADLHQMMDEKEEKNPIAKLNQYLRESEKETENVRKLISRQYRLKEEYTREYYQARDMADKRRRQTEIANKAGETEMEQFASQELTEYESRAERMKAMRNEMEEKLEMLERKYEEMKHRLKDMKLKRMDLMARENVARAQYRINQVMDEYPEKSFSRFDEIDRYIQNIEQKVNSAYYRNTFDSKMDQLERKLQEQEKTSAN</sequence>
<dbReference type="PANTHER" id="PTHR31088">
    <property type="entry name" value="MEMBRANE-ASSOCIATED PROTEIN VIPP1, CHLOROPLASTIC"/>
    <property type="match status" value="1"/>
</dbReference>
<evidence type="ECO:0000256" key="2">
    <source>
        <dbReference type="SAM" id="Coils"/>
    </source>
</evidence>
<protein>
    <submittedName>
        <fullName evidence="3">Phage shock protein A</fullName>
    </submittedName>
</protein>
<reference evidence="4" key="1">
    <citation type="submission" date="2016-10" db="EMBL/GenBank/DDBJ databases">
        <authorList>
            <person name="Varghese N."/>
            <person name="Submissions S."/>
        </authorList>
    </citation>
    <scope>NUCLEOTIDE SEQUENCE [LARGE SCALE GENOMIC DNA]</scope>
    <source>
        <strain evidence="4">CGMCC 1.3566</strain>
    </source>
</reference>
<dbReference type="Proteomes" id="UP000199095">
    <property type="component" value="Unassembled WGS sequence"/>
</dbReference>
<feature type="coiled-coil region" evidence="2">
    <location>
        <begin position="90"/>
        <end position="145"/>
    </location>
</feature>
<dbReference type="RefSeq" id="WP_093132314.1">
    <property type="nucleotide sequence ID" value="NZ_FOHJ01000002.1"/>
</dbReference>
<evidence type="ECO:0000256" key="1">
    <source>
        <dbReference type="ARBA" id="ARBA00043985"/>
    </source>
</evidence>
<dbReference type="InterPro" id="IPR007157">
    <property type="entry name" value="PspA_VIPP1"/>
</dbReference>
<name>A0A1I0B9Z1_9BACI</name>
<organism evidence="3 4">
    <name type="scientific">Salinibacillus kushneri</name>
    <dbReference type="NCBI Taxonomy" id="237682"/>
    <lineage>
        <taxon>Bacteria</taxon>
        <taxon>Bacillati</taxon>
        <taxon>Bacillota</taxon>
        <taxon>Bacilli</taxon>
        <taxon>Bacillales</taxon>
        <taxon>Bacillaceae</taxon>
        <taxon>Salinibacillus</taxon>
    </lineage>
</organism>
<keyword evidence="2" id="KW-0175">Coiled coil</keyword>
<dbReference type="Pfam" id="PF04012">
    <property type="entry name" value="PspA_IM30"/>
    <property type="match status" value="1"/>
</dbReference>
<comment type="similarity">
    <text evidence="1">Belongs to the PspA/Vipp/IM30 family.</text>
</comment>
<keyword evidence="4" id="KW-1185">Reference proteome</keyword>
<accession>A0A1I0B9Z1</accession>
<evidence type="ECO:0000313" key="4">
    <source>
        <dbReference type="Proteomes" id="UP000199095"/>
    </source>
</evidence>
<gene>
    <name evidence="3" type="ORF">SAMN05421676_102393</name>
</gene>
<evidence type="ECO:0000313" key="3">
    <source>
        <dbReference type="EMBL" id="SET03599.1"/>
    </source>
</evidence>
<dbReference type="OrthoDB" id="2366053at2"/>
<dbReference type="EMBL" id="FOHJ01000002">
    <property type="protein sequence ID" value="SET03599.1"/>
    <property type="molecule type" value="Genomic_DNA"/>
</dbReference>